<accession>A0A7W5Z350</accession>
<dbReference type="Proteomes" id="UP000537592">
    <property type="component" value="Unassembled WGS sequence"/>
</dbReference>
<dbReference type="RefSeq" id="WP_183751225.1">
    <property type="nucleotide sequence ID" value="NZ_JACICC010000002.1"/>
</dbReference>
<sequence length="442" mass="48625">MNDKPRNTGNAPDSLSWTKQTLRLVPQLWFRLGLVRLWRLIPRRLRRRIVARIIPLPRRTGQRLQAPQAPVFMCGFLSSPLGLGWSARLTRALVAEAGVPIRDFDIGHAFATGEKTSEMPDASGPGTVIFNFNPGQFGYALNFLPASILADKYIIGYCVWELARIPEDWLEPLSLVDELWVPTEFVRTAFADAGVKVPIRIVPHIMSAPTDLVADRARFGLPDGTFVATVVASLRSSLARKNPLAAVEAFRRAFGKDDNAVLILKLGDAHLEAQALADVRAFIGDDPRIRLLLDTLDDKAMWSLFASSDAIVSLHRAEGFGLVPAQAMLAGRAVVATGWSGNLDFMTEDSACLVPSRQIPVHDPSELYVAPGLTWADPDIDAAAAALRRLYDDRAFCAALGQRARQQITRYFEDAKTPVVDAIRQYLPAGGTIQPLKPFLQN</sequence>
<dbReference type="Pfam" id="PF13692">
    <property type="entry name" value="Glyco_trans_1_4"/>
    <property type="match status" value="1"/>
</dbReference>
<keyword evidence="1" id="KW-0808">Transferase</keyword>
<gene>
    <name evidence="1" type="ORF">FHS81_001315</name>
</gene>
<protein>
    <submittedName>
        <fullName evidence="1">Glycosyltransferase involved in cell wall biosynthesis</fullName>
    </submittedName>
</protein>
<evidence type="ECO:0000313" key="2">
    <source>
        <dbReference type="Proteomes" id="UP000537592"/>
    </source>
</evidence>
<dbReference type="EMBL" id="JACICC010000002">
    <property type="protein sequence ID" value="MBB3809245.1"/>
    <property type="molecule type" value="Genomic_DNA"/>
</dbReference>
<dbReference type="CDD" id="cd03801">
    <property type="entry name" value="GT4_PimA-like"/>
    <property type="match status" value="1"/>
</dbReference>
<reference evidence="1 2" key="1">
    <citation type="submission" date="2020-08" db="EMBL/GenBank/DDBJ databases">
        <title>Genomic Encyclopedia of Type Strains, Phase IV (KMG-IV): sequencing the most valuable type-strain genomes for metagenomic binning, comparative biology and taxonomic classification.</title>
        <authorList>
            <person name="Goeker M."/>
        </authorList>
    </citation>
    <scope>NUCLEOTIDE SEQUENCE [LARGE SCALE GENOMIC DNA]</scope>
    <source>
        <strain evidence="1 2">DSM 28760</strain>
    </source>
</reference>
<comment type="caution">
    <text evidence="1">The sequence shown here is derived from an EMBL/GenBank/DDBJ whole genome shotgun (WGS) entry which is preliminary data.</text>
</comment>
<name>A0A7W5Z350_9HYPH</name>
<proteinExistence type="predicted"/>
<dbReference type="GO" id="GO:0016740">
    <property type="term" value="F:transferase activity"/>
    <property type="evidence" value="ECO:0007669"/>
    <property type="project" value="UniProtKB-KW"/>
</dbReference>
<dbReference type="PANTHER" id="PTHR46656">
    <property type="entry name" value="PUTATIVE-RELATED"/>
    <property type="match status" value="1"/>
</dbReference>
<dbReference type="SUPFAM" id="SSF53756">
    <property type="entry name" value="UDP-Glycosyltransferase/glycogen phosphorylase"/>
    <property type="match status" value="1"/>
</dbReference>
<dbReference type="PANTHER" id="PTHR46656:SF3">
    <property type="entry name" value="PUTATIVE-RELATED"/>
    <property type="match status" value="1"/>
</dbReference>
<evidence type="ECO:0000313" key="1">
    <source>
        <dbReference type="EMBL" id="MBB3809245.1"/>
    </source>
</evidence>
<dbReference type="Gene3D" id="3.40.50.2000">
    <property type="entry name" value="Glycogen Phosphorylase B"/>
    <property type="match status" value="1"/>
</dbReference>
<keyword evidence="2" id="KW-1185">Reference proteome</keyword>
<organism evidence="1 2">
    <name type="scientific">Pseudochelatococcus contaminans</name>
    <dbReference type="NCBI Taxonomy" id="1538103"/>
    <lineage>
        <taxon>Bacteria</taxon>
        <taxon>Pseudomonadati</taxon>
        <taxon>Pseudomonadota</taxon>
        <taxon>Alphaproteobacteria</taxon>
        <taxon>Hyphomicrobiales</taxon>
        <taxon>Chelatococcaceae</taxon>
        <taxon>Pseudochelatococcus</taxon>
    </lineage>
</organism>
<dbReference type="AlphaFoldDB" id="A0A7W5Z350"/>